<dbReference type="Proteomes" id="UP001165122">
    <property type="component" value="Unassembled WGS sequence"/>
</dbReference>
<dbReference type="GO" id="GO:0015297">
    <property type="term" value="F:antiporter activity"/>
    <property type="evidence" value="ECO:0007669"/>
    <property type="project" value="UniProtKB-KW"/>
</dbReference>
<gene>
    <name evidence="8" type="ORF">TrLO_g8373</name>
</gene>
<keyword evidence="7" id="KW-1133">Transmembrane helix</keyword>
<keyword evidence="3" id="KW-0915">Sodium</keyword>
<protein>
    <submittedName>
        <fullName evidence="8">Uncharacterized protein</fullName>
    </submittedName>
</protein>
<keyword evidence="5" id="KW-0739">Sodium transport</keyword>
<keyword evidence="7" id="KW-0812">Transmembrane</keyword>
<keyword evidence="7" id="KW-0472">Membrane</keyword>
<evidence type="ECO:0000256" key="5">
    <source>
        <dbReference type="ARBA" id="ARBA00023201"/>
    </source>
</evidence>
<accession>A0A9W7BZM5</accession>
<dbReference type="OrthoDB" id="199690at2759"/>
<feature type="region of interest" description="Disordered" evidence="6">
    <location>
        <begin position="195"/>
        <end position="234"/>
    </location>
</feature>
<dbReference type="GO" id="GO:0006814">
    <property type="term" value="P:sodium ion transport"/>
    <property type="evidence" value="ECO:0007669"/>
    <property type="project" value="UniProtKB-KW"/>
</dbReference>
<organism evidence="8 9">
    <name type="scientific">Triparma laevis f. longispina</name>
    <dbReference type="NCBI Taxonomy" id="1714387"/>
    <lineage>
        <taxon>Eukaryota</taxon>
        <taxon>Sar</taxon>
        <taxon>Stramenopiles</taxon>
        <taxon>Ochrophyta</taxon>
        <taxon>Bolidophyceae</taxon>
        <taxon>Parmales</taxon>
        <taxon>Triparmaceae</taxon>
        <taxon>Triparma</taxon>
    </lineage>
</organism>
<dbReference type="PANTHER" id="PTHR43562:SF3">
    <property type="entry name" value="SODIUM ION_PROTON EXCHANGER (EUROFUNG)"/>
    <property type="match status" value="1"/>
</dbReference>
<dbReference type="InterPro" id="IPR038770">
    <property type="entry name" value="Na+/solute_symporter_sf"/>
</dbReference>
<evidence type="ECO:0000256" key="1">
    <source>
        <dbReference type="ARBA" id="ARBA00022448"/>
    </source>
</evidence>
<evidence type="ECO:0000313" key="8">
    <source>
        <dbReference type="EMBL" id="GMH99276.1"/>
    </source>
</evidence>
<feature type="compositionally biased region" description="Basic and acidic residues" evidence="6">
    <location>
        <begin position="765"/>
        <end position="780"/>
    </location>
</feature>
<feature type="compositionally biased region" description="Basic and acidic residues" evidence="6">
    <location>
        <begin position="195"/>
        <end position="204"/>
    </location>
</feature>
<evidence type="ECO:0000313" key="9">
    <source>
        <dbReference type="Proteomes" id="UP001165122"/>
    </source>
</evidence>
<dbReference type="AlphaFoldDB" id="A0A9W7BZM5"/>
<comment type="caution">
    <text evidence="8">The sequence shown here is derived from an EMBL/GenBank/DDBJ whole genome shotgun (WGS) entry which is preliminary data.</text>
</comment>
<keyword evidence="4" id="KW-0406">Ion transport</keyword>
<feature type="transmembrane region" description="Helical" evidence="7">
    <location>
        <begin position="385"/>
        <end position="403"/>
    </location>
</feature>
<reference evidence="9" key="1">
    <citation type="journal article" date="2023" name="Commun. Biol.">
        <title>Genome analysis of Parmales, the sister group of diatoms, reveals the evolutionary specialization of diatoms from phago-mixotrophs to photoautotrophs.</title>
        <authorList>
            <person name="Ban H."/>
            <person name="Sato S."/>
            <person name="Yoshikawa S."/>
            <person name="Yamada K."/>
            <person name="Nakamura Y."/>
            <person name="Ichinomiya M."/>
            <person name="Sato N."/>
            <person name="Blanc-Mathieu R."/>
            <person name="Endo H."/>
            <person name="Kuwata A."/>
            <person name="Ogata H."/>
        </authorList>
    </citation>
    <scope>NUCLEOTIDE SEQUENCE [LARGE SCALE GENOMIC DNA]</scope>
    <source>
        <strain evidence="9">NIES 3700</strain>
    </source>
</reference>
<evidence type="ECO:0000256" key="3">
    <source>
        <dbReference type="ARBA" id="ARBA00023053"/>
    </source>
</evidence>
<feature type="transmembrane region" description="Helical" evidence="7">
    <location>
        <begin position="324"/>
        <end position="346"/>
    </location>
</feature>
<keyword evidence="9" id="KW-1185">Reference proteome</keyword>
<evidence type="ECO:0000256" key="2">
    <source>
        <dbReference type="ARBA" id="ARBA00022449"/>
    </source>
</evidence>
<evidence type="ECO:0000256" key="6">
    <source>
        <dbReference type="SAM" id="MobiDB-lite"/>
    </source>
</evidence>
<dbReference type="PANTHER" id="PTHR43562">
    <property type="entry name" value="NAPA-TYPE SODIUM/HYDROGEN ANTIPORTER"/>
    <property type="match status" value="1"/>
</dbReference>
<feature type="region of interest" description="Disordered" evidence="6">
    <location>
        <begin position="1"/>
        <end position="21"/>
    </location>
</feature>
<keyword evidence="1" id="KW-0813">Transport</keyword>
<feature type="transmembrane region" description="Helical" evidence="7">
    <location>
        <begin position="288"/>
        <end position="312"/>
    </location>
</feature>
<evidence type="ECO:0000256" key="4">
    <source>
        <dbReference type="ARBA" id="ARBA00023065"/>
    </source>
</evidence>
<name>A0A9W7BZM5_9STRA</name>
<proteinExistence type="predicted"/>
<feature type="transmembrane region" description="Helical" evidence="7">
    <location>
        <begin position="254"/>
        <end position="276"/>
    </location>
</feature>
<dbReference type="EMBL" id="BRXW01000008">
    <property type="protein sequence ID" value="GMH99276.1"/>
    <property type="molecule type" value="Genomic_DNA"/>
</dbReference>
<keyword evidence="2" id="KW-0050">Antiport</keyword>
<dbReference type="Gene3D" id="1.20.1530.20">
    <property type="match status" value="1"/>
</dbReference>
<evidence type="ECO:0000256" key="7">
    <source>
        <dbReference type="SAM" id="Phobius"/>
    </source>
</evidence>
<sequence>MKKQPAPTKDQPSRKGSLTIERIQSALSSSSKRVEAEALARGFKVYKTASVPPEQCPEFNSETLQTPVSILSCFQRSKRVSSDLETLKKKHEDDYNISVDKFQAMVLDNEEEGYTTISEEAFLELGKEEIGWTGTHGMEVGMGMGLSKAQEELRRRIPKDSDSSGRVYPGTWLGNPGHLAKEARPVGAESYGGREESIVFDKDATSNANDRGSYGQRARSVEHHQPTHPQQQPDPLSLVLSQILPGALGDAHHAWSEVIAVLTMTCLSFIMINVGYEFDIDKAHVSKYISDYLIAMTAAGFPWIFVAFWFVYVVPEPLPWGDSLLAARFAAPTSAGILFSMLEAAGMKETWLFSKARVLAIFDDLDTVLLMIPLKVVLVGFKWELSLELLVVIGLLVLAWKKLHDVRIPCSWDYTILYSLIITGVCEIIAFASAHDGVPMEAVHLEVLMPAFVIGCIARNPHLDEAENIHDIEKARASLQPLTKEEEEEEHVTSFEKKRAEMANAAPGALFLRRGDEGGDRPPMPHSRQSVRVLQEAKQEWASEERVNDIISACFMILVGLSMPELFGGDNCDSAGGGHRRMMGSGLASGALKKLAGMEDTQEYTDSDFEIASSEQNARFLSGDEDEESHDLSVGQLAFHVICVSLLMVAGKMFPICCYKDEANVRTRLALALGMCPRGEVGAGVIVISIAFGICGQCITIAVMCLALNLIASSFFIMAVKSLVDAAELDDTQHGIKRDTSTGEIIPDTSKHDYDKAPAQPKGEPTAERTLTEFEGDSRL</sequence>
<feature type="region of interest" description="Disordered" evidence="6">
    <location>
        <begin position="738"/>
        <end position="780"/>
    </location>
</feature>
<feature type="transmembrane region" description="Helical" evidence="7">
    <location>
        <begin position="415"/>
        <end position="434"/>
    </location>
</feature>